<protein>
    <submittedName>
        <fullName evidence="1">Uncharacterized protein</fullName>
    </submittedName>
</protein>
<proteinExistence type="predicted"/>
<dbReference type="EMBL" id="JAQGDS010000013">
    <property type="protein sequence ID" value="KAJ6256394.1"/>
    <property type="molecule type" value="Genomic_DNA"/>
</dbReference>
<organism evidence="1 2">
    <name type="scientific">Drechslerella dactyloides</name>
    <name type="common">Nematode-trapping fungus</name>
    <name type="synonym">Arthrobotrys dactyloides</name>
    <dbReference type="NCBI Taxonomy" id="74499"/>
    <lineage>
        <taxon>Eukaryota</taxon>
        <taxon>Fungi</taxon>
        <taxon>Dikarya</taxon>
        <taxon>Ascomycota</taxon>
        <taxon>Pezizomycotina</taxon>
        <taxon>Orbiliomycetes</taxon>
        <taxon>Orbiliales</taxon>
        <taxon>Orbiliaceae</taxon>
        <taxon>Drechslerella</taxon>
    </lineage>
</organism>
<sequence length="107" mass="12156">MENWPNVLSPQFAPTQMIIFSERKGTSYNWTPPNITALPIDEIALSKSTFDLMDMAKLEDYKIRAVACAINELNEKERRGGRQWVVSGVKCADKEVLLVVRVVRSND</sequence>
<reference evidence="1" key="1">
    <citation type="submission" date="2023-01" db="EMBL/GenBank/DDBJ databases">
        <title>The chitinases involved in constricting ring structure development in the nematode-trapping fungus Drechslerella dactyloides.</title>
        <authorList>
            <person name="Wang R."/>
            <person name="Zhang L."/>
            <person name="Tang P."/>
            <person name="Li S."/>
            <person name="Liang L."/>
        </authorList>
    </citation>
    <scope>NUCLEOTIDE SEQUENCE</scope>
    <source>
        <strain evidence="1">YMF1.00031</strain>
    </source>
</reference>
<dbReference type="AlphaFoldDB" id="A0AAD6IQ63"/>
<dbReference type="Proteomes" id="UP001221413">
    <property type="component" value="Unassembled WGS sequence"/>
</dbReference>
<gene>
    <name evidence="1" type="ORF">Dda_8894</name>
</gene>
<comment type="caution">
    <text evidence="1">The sequence shown here is derived from an EMBL/GenBank/DDBJ whole genome shotgun (WGS) entry which is preliminary data.</text>
</comment>
<keyword evidence="2" id="KW-1185">Reference proteome</keyword>
<accession>A0AAD6IQ63</accession>
<evidence type="ECO:0000313" key="2">
    <source>
        <dbReference type="Proteomes" id="UP001221413"/>
    </source>
</evidence>
<name>A0AAD6IQ63_DREDA</name>
<evidence type="ECO:0000313" key="1">
    <source>
        <dbReference type="EMBL" id="KAJ6256394.1"/>
    </source>
</evidence>